<evidence type="ECO:0000256" key="2">
    <source>
        <dbReference type="ARBA" id="ARBA00022475"/>
    </source>
</evidence>
<comment type="subcellular location">
    <subcellularLocation>
        <location evidence="1">Cell membrane</location>
        <topology evidence="1">Multi-pass membrane protein</topology>
    </subcellularLocation>
</comment>
<keyword evidence="5" id="KW-0297">G-protein coupled receptor</keyword>
<dbReference type="Proteomes" id="UP000192220">
    <property type="component" value="Unplaced"/>
</dbReference>
<feature type="transmembrane region" description="Helical" evidence="9">
    <location>
        <begin position="246"/>
        <end position="266"/>
    </location>
</feature>
<evidence type="ECO:0000256" key="7">
    <source>
        <dbReference type="ARBA" id="ARBA00023170"/>
    </source>
</evidence>
<evidence type="ECO:0000256" key="6">
    <source>
        <dbReference type="ARBA" id="ARBA00023136"/>
    </source>
</evidence>
<dbReference type="OrthoDB" id="9990906at2759"/>
<evidence type="ECO:0000256" key="8">
    <source>
        <dbReference type="ARBA" id="ARBA00023224"/>
    </source>
</evidence>
<keyword evidence="4 9" id="KW-1133">Transmembrane helix</keyword>
<dbReference type="PROSITE" id="PS50262">
    <property type="entry name" value="G_PROTEIN_RECEP_F1_2"/>
    <property type="match status" value="1"/>
</dbReference>
<accession>A0A2I4AHY8</accession>
<dbReference type="PANTHER" id="PTHR24231:SF52">
    <property type="entry name" value="CYSTEINYL LEUKOTRIENE RECEPTOR 2-LIKE"/>
    <property type="match status" value="1"/>
</dbReference>
<evidence type="ECO:0000256" key="4">
    <source>
        <dbReference type="ARBA" id="ARBA00022989"/>
    </source>
</evidence>
<name>A0A2I4AHY8_AUSLI</name>
<proteinExistence type="predicted"/>
<keyword evidence="6 9" id="KW-0472">Membrane</keyword>
<evidence type="ECO:0000256" key="3">
    <source>
        <dbReference type="ARBA" id="ARBA00022692"/>
    </source>
</evidence>
<keyword evidence="7 12" id="KW-0675">Receptor</keyword>
<evidence type="ECO:0000313" key="11">
    <source>
        <dbReference type="Proteomes" id="UP000192220"/>
    </source>
</evidence>
<feature type="transmembrane region" description="Helical" evidence="9">
    <location>
        <begin position="286"/>
        <end position="311"/>
    </location>
</feature>
<dbReference type="AlphaFoldDB" id="A0A2I4AHY8"/>
<dbReference type="STRING" id="52670.A0A2I4AHY8"/>
<evidence type="ECO:0000259" key="10">
    <source>
        <dbReference type="PROSITE" id="PS50262"/>
    </source>
</evidence>
<organism evidence="11 12">
    <name type="scientific">Austrofundulus limnaeus</name>
    <name type="common">Annual killifish</name>
    <dbReference type="NCBI Taxonomy" id="52670"/>
    <lineage>
        <taxon>Eukaryota</taxon>
        <taxon>Metazoa</taxon>
        <taxon>Chordata</taxon>
        <taxon>Craniata</taxon>
        <taxon>Vertebrata</taxon>
        <taxon>Euteleostomi</taxon>
        <taxon>Actinopterygii</taxon>
        <taxon>Neopterygii</taxon>
        <taxon>Teleostei</taxon>
        <taxon>Neoteleostei</taxon>
        <taxon>Acanthomorphata</taxon>
        <taxon>Ovalentaria</taxon>
        <taxon>Atherinomorphae</taxon>
        <taxon>Cyprinodontiformes</taxon>
        <taxon>Rivulidae</taxon>
        <taxon>Austrofundulus</taxon>
    </lineage>
</organism>
<dbReference type="SUPFAM" id="SSF81321">
    <property type="entry name" value="Family A G protein-coupled receptor-like"/>
    <property type="match status" value="1"/>
</dbReference>
<dbReference type="InParanoid" id="A0A2I4AHY8"/>
<feature type="domain" description="G-protein coupled receptors family 1 profile" evidence="10">
    <location>
        <begin position="48"/>
        <end position="308"/>
    </location>
</feature>
<dbReference type="RefSeq" id="XP_013855125.1">
    <property type="nucleotide sequence ID" value="XM_013999671.1"/>
</dbReference>
<evidence type="ECO:0000256" key="1">
    <source>
        <dbReference type="ARBA" id="ARBA00004651"/>
    </source>
</evidence>
<reference evidence="12" key="1">
    <citation type="submission" date="2025-08" db="UniProtKB">
        <authorList>
            <consortium name="RefSeq"/>
        </authorList>
    </citation>
    <scope>IDENTIFICATION</scope>
    <source>
        <strain evidence="12">Quisiro</strain>
        <tissue evidence="12">Liver</tissue>
    </source>
</reference>
<dbReference type="GO" id="GO:0004930">
    <property type="term" value="F:G protein-coupled receptor activity"/>
    <property type="evidence" value="ECO:0007669"/>
    <property type="project" value="UniProtKB-KW"/>
</dbReference>
<dbReference type="CTD" id="100334963"/>
<feature type="transmembrane region" description="Helical" evidence="9">
    <location>
        <begin position="192"/>
        <end position="215"/>
    </location>
</feature>
<dbReference type="Pfam" id="PF00001">
    <property type="entry name" value="7tm_1"/>
    <property type="match status" value="1"/>
</dbReference>
<dbReference type="KEGG" id="alim:106510936"/>
<dbReference type="PRINTS" id="PR00237">
    <property type="entry name" value="GPCRRHODOPSN"/>
</dbReference>
<keyword evidence="8" id="KW-0807">Transducer</keyword>
<dbReference type="PRINTS" id="PR01157">
    <property type="entry name" value="P2YPURNOCPTR"/>
</dbReference>
<keyword evidence="11" id="KW-1185">Reference proteome</keyword>
<evidence type="ECO:0000256" key="5">
    <source>
        <dbReference type="ARBA" id="ARBA00023040"/>
    </source>
</evidence>
<dbReference type="GO" id="GO:0005886">
    <property type="term" value="C:plasma membrane"/>
    <property type="evidence" value="ECO:0007669"/>
    <property type="project" value="UniProtKB-SubCell"/>
</dbReference>
<keyword evidence="3 9" id="KW-0812">Transmembrane</keyword>
<feature type="transmembrane region" description="Helical" evidence="9">
    <location>
        <begin position="102"/>
        <end position="128"/>
    </location>
</feature>
<evidence type="ECO:0000313" key="12">
    <source>
        <dbReference type="RefSeq" id="XP_013855125.1"/>
    </source>
</evidence>
<feature type="transmembrane region" description="Helical" evidence="9">
    <location>
        <begin position="31"/>
        <end position="57"/>
    </location>
</feature>
<feature type="transmembrane region" description="Helical" evidence="9">
    <location>
        <begin position="149"/>
        <end position="172"/>
    </location>
</feature>
<protein>
    <submittedName>
        <fullName evidence="12">Cysteinyl leukotriene receptor 2</fullName>
    </submittedName>
</protein>
<dbReference type="Gene3D" id="1.20.1070.10">
    <property type="entry name" value="Rhodopsin 7-helix transmembrane proteins"/>
    <property type="match status" value="1"/>
</dbReference>
<dbReference type="InterPro" id="IPR017452">
    <property type="entry name" value="GPCR_Rhodpsn_7TM"/>
</dbReference>
<dbReference type="InterPro" id="IPR000276">
    <property type="entry name" value="GPCR_Rhodpsn"/>
</dbReference>
<evidence type="ECO:0000256" key="9">
    <source>
        <dbReference type="SAM" id="Phobius"/>
    </source>
</evidence>
<feature type="transmembrane region" description="Helical" evidence="9">
    <location>
        <begin position="69"/>
        <end position="90"/>
    </location>
</feature>
<gene>
    <name evidence="12" type="primary">cysltr3</name>
</gene>
<dbReference type="PANTHER" id="PTHR24231">
    <property type="entry name" value="PURINOCEPTOR-RELATED G-PROTEIN COUPLED RECEPTOR"/>
    <property type="match status" value="1"/>
</dbReference>
<keyword evidence="2" id="KW-1003">Cell membrane</keyword>
<sequence length="358" mass="41255">MVSTISTNITNSSVPVRALSHCYHDDSTFKYLAYTCTYILVFPVAFLCNTGALVVFFQIRKRISAPHVVMVNLALSDWAFSLTLPLRLVYYVRDGIWDFPDWLCRVCVFGFYVNLYSSILLFTLLSVLRWKAVTAPLDHNPKTITRRTAAACLIIWLFVGATSVPFLFQGVLERQGVRRCFEPGSVESWSKIYIMNYLGVGVGFLVPFLIIIFCYSKVIQNLRNTKQVSGDILRNKVRRHNRRHSVYLVTMVIVTFLLCFLPYHLIRTLHLHAVIGRWSCEVTRLLQRAVSVTLCLAASNSMINPLLYYYATRTFRKDLSQVQTSFRTYIPESFRRGSVTSNRQDSLRHKYSQAHLKN</sequence>